<dbReference type="EMBL" id="CP119960">
    <property type="protein sequence ID" value="WFD39038.1"/>
    <property type="molecule type" value="Genomic_DNA"/>
</dbReference>
<reference evidence="11" key="1">
    <citation type="submission" date="2023-03" db="EMBL/GenBank/DDBJ databases">
        <title>Mating type loci evolution in Malassezia.</title>
        <authorList>
            <person name="Coelho M.A."/>
        </authorList>
    </citation>
    <scope>NUCLEOTIDE SEQUENCE</scope>
    <source>
        <strain evidence="11">CBS 9431</strain>
    </source>
</reference>
<name>A0AAF0F640_9BASI</name>
<comment type="pathway">
    <text evidence="9">Protein modification; protein ubiquitination.</text>
</comment>
<dbReference type="EC" id="2.3.2.27" evidence="9"/>
<dbReference type="InterPro" id="IPR039164">
    <property type="entry name" value="UBR1-like"/>
</dbReference>
<dbReference type="GO" id="GO:0061630">
    <property type="term" value="F:ubiquitin protein ligase activity"/>
    <property type="evidence" value="ECO:0007669"/>
    <property type="project" value="UniProtKB-UniRule"/>
</dbReference>
<evidence type="ECO:0000313" key="11">
    <source>
        <dbReference type="EMBL" id="WFD39038.1"/>
    </source>
</evidence>
<dbReference type="GO" id="GO:0000151">
    <property type="term" value="C:ubiquitin ligase complex"/>
    <property type="evidence" value="ECO:0007669"/>
    <property type="project" value="TreeGrafter"/>
</dbReference>
<dbReference type="CDD" id="cd16482">
    <property type="entry name" value="RING-H2_UBR1-like"/>
    <property type="match status" value="1"/>
</dbReference>
<dbReference type="SUPFAM" id="SSF46785">
    <property type="entry name" value="Winged helix' DNA-binding domain"/>
    <property type="match status" value="1"/>
</dbReference>
<evidence type="ECO:0000256" key="8">
    <source>
        <dbReference type="PROSITE-ProRule" id="PRU00508"/>
    </source>
</evidence>
<dbReference type="InterPro" id="IPR044046">
    <property type="entry name" value="E3_ligase_UBR-like_C"/>
</dbReference>
<evidence type="ECO:0000256" key="4">
    <source>
        <dbReference type="ARBA" id="ARBA00022771"/>
    </source>
</evidence>
<dbReference type="Proteomes" id="UP001217754">
    <property type="component" value="Chromosome 3"/>
</dbReference>
<keyword evidence="6 9" id="KW-0862">Zinc</keyword>
<dbReference type="GO" id="GO:0008270">
    <property type="term" value="F:zinc ion binding"/>
    <property type="evidence" value="ECO:0007669"/>
    <property type="project" value="UniProtKB-UniRule"/>
</dbReference>
<dbReference type="Gene3D" id="2.10.110.30">
    <property type="match status" value="1"/>
</dbReference>
<keyword evidence="3 9" id="KW-0479">Metal-binding</keyword>
<comment type="function">
    <text evidence="9">Ubiquitin ligase protein which is a component of the N-end rule pathway. Recognizes and binds to proteins bearing specific N-terminal residues that are destabilizing according to the N-end rule, leading to their ubiquitination and subsequent degradation.</text>
</comment>
<accession>A0AAF0F640</accession>
<dbReference type="PROSITE" id="PS51157">
    <property type="entry name" value="ZF_UBR"/>
    <property type="match status" value="1"/>
</dbReference>
<dbReference type="RefSeq" id="XP_060121935.1">
    <property type="nucleotide sequence ID" value="XM_060265952.1"/>
</dbReference>
<keyword evidence="4 9" id="KW-0863">Zinc-finger</keyword>
<evidence type="ECO:0000256" key="9">
    <source>
        <dbReference type="RuleBase" id="RU366018"/>
    </source>
</evidence>
<dbReference type="PANTHER" id="PTHR21497:SF24">
    <property type="entry name" value="E3 UBIQUITIN-PROTEIN LIGASE UBR1"/>
    <property type="match status" value="1"/>
</dbReference>
<feature type="domain" description="UBR-type" evidence="10">
    <location>
        <begin position="112"/>
        <end position="186"/>
    </location>
</feature>
<comment type="similarity">
    <text evidence="7 9">Belongs to the E3 ubiquitin-protein ligase UBR1-like family.</text>
</comment>
<dbReference type="InterPro" id="IPR055194">
    <property type="entry name" value="UBR1-like_WH"/>
</dbReference>
<feature type="zinc finger region" description="UBR-type" evidence="8">
    <location>
        <begin position="112"/>
        <end position="186"/>
    </location>
</feature>
<dbReference type="Pfam" id="PF22960">
    <property type="entry name" value="WHD_UBR1"/>
    <property type="match status" value="1"/>
</dbReference>
<dbReference type="InterPro" id="IPR042065">
    <property type="entry name" value="E3_ELL-like"/>
</dbReference>
<keyword evidence="11" id="KW-0012">Acyltransferase</keyword>
<evidence type="ECO:0000256" key="3">
    <source>
        <dbReference type="ARBA" id="ARBA00022723"/>
    </source>
</evidence>
<dbReference type="SMART" id="SM00396">
    <property type="entry name" value="ZnF_UBR1"/>
    <property type="match status" value="1"/>
</dbReference>
<dbReference type="GO" id="GO:0016567">
    <property type="term" value="P:protein ubiquitination"/>
    <property type="evidence" value="ECO:0007669"/>
    <property type="project" value="UniProtKB-UniRule"/>
</dbReference>
<gene>
    <name evidence="11" type="ORF">MJAP1_002008</name>
</gene>
<evidence type="ECO:0000256" key="2">
    <source>
        <dbReference type="ARBA" id="ARBA00022679"/>
    </source>
</evidence>
<dbReference type="GeneID" id="85225657"/>
<evidence type="ECO:0000256" key="6">
    <source>
        <dbReference type="ARBA" id="ARBA00022833"/>
    </source>
</evidence>
<comment type="catalytic activity">
    <reaction evidence="1 9">
        <text>S-ubiquitinyl-[E2 ubiquitin-conjugating enzyme]-L-cysteine + [acceptor protein]-L-lysine = [E2 ubiquitin-conjugating enzyme]-L-cysteine + N(6)-ubiquitinyl-[acceptor protein]-L-lysine.</text>
        <dbReference type="EC" id="2.3.2.27"/>
    </reaction>
</comment>
<dbReference type="PANTHER" id="PTHR21497">
    <property type="entry name" value="UBIQUITIN LIGASE E3 ALPHA-RELATED"/>
    <property type="match status" value="1"/>
</dbReference>
<keyword evidence="12" id="KW-1185">Reference proteome</keyword>
<dbReference type="Gene3D" id="1.10.10.2670">
    <property type="entry name" value="E3 ubiquitin-protein ligase"/>
    <property type="match status" value="1"/>
</dbReference>
<dbReference type="Pfam" id="PF18995">
    <property type="entry name" value="PRT6_C"/>
    <property type="match status" value="1"/>
</dbReference>
<evidence type="ECO:0000259" key="10">
    <source>
        <dbReference type="PROSITE" id="PS51157"/>
    </source>
</evidence>
<dbReference type="CDD" id="cd19672">
    <property type="entry name" value="UBR-box_UBR1_like"/>
    <property type="match status" value="1"/>
</dbReference>
<organism evidence="11 12">
    <name type="scientific">Malassezia japonica</name>
    <dbReference type="NCBI Taxonomy" id="223818"/>
    <lineage>
        <taxon>Eukaryota</taxon>
        <taxon>Fungi</taxon>
        <taxon>Dikarya</taxon>
        <taxon>Basidiomycota</taxon>
        <taxon>Ustilaginomycotina</taxon>
        <taxon>Malasseziomycetes</taxon>
        <taxon>Malasseziales</taxon>
        <taxon>Malasseziaceae</taxon>
        <taxon>Malassezia</taxon>
    </lineage>
</organism>
<evidence type="ECO:0000313" key="12">
    <source>
        <dbReference type="Proteomes" id="UP001217754"/>
    </source>
</evidence>
<dbReference type="GO" id="GO:0071596">
    <property type="term" value="P:ubiquitin-dependent protein catabolic process via the N-end rule pathway"/>
    <property type="evidence" value="ECO:0007669"/>
    <property type="project" value="UniProtKB-UniRule"/>
</dbReference>
<dbReference type="InterPro" id="IPR003126">
    <property type="entry name" value="Znf_UBR"/>
</dbReference>
<keyword evidence="2 9" id="KW-0808">Transferase</keyword>
<evidence type="ECO:0000256" key="1">
    <source>
        <dbReference type="ARBA" id="ARBA00000900"/>
    </source>
</evidence>
<dbReference type="InterPro" id="IPR036390">
    <property type="entry name" value="WH_DNA-bd_sf"/>
</dbReference>
<proteinExistence type="inferred from homology"/>
<keyword evidence="5 9" id="KW-0833">Ubl conjugation pathway</keyword>
<dbReference type="GO" id="GO:0005737">
    <property type="term" value="C:cytoplasm"/>
    <property type="evidence" value="ECO:0007669"/>
    <property type="project" value="TreeGrafter"/>
</dbReference>
<protein>
    <recommendedName>
        <fullName evidence="9">E3 ubiquitin-protein ligase</fullName>
        <ecNumber evidence="9">2.3.2.27</ecNumber>
    </recommendedName>
</protein>
<evidence type="ECO:0000256" key="7">
    <source>
        <dbReference type="ARBA" id="ARBA00046341"/>
    </source>
</evidence>
<evidence type="ECO:0000256" key="5">
    <source>
        <dbReference type="ARBA" id="ARBA00022786"/>
    </source>
</evidence>
<dbReference type="Pfam" id="PF02207">
    <property type="entry name" value="zf-UBR"/>
    <property type="match status" value="1"/>
</dbReference>
<sequence length="1852" mass="205659">MSGVGAVAELLPRIAALPTRDDLESYRLPVEKQADVRRKLYEALFSAVSPAWLFPADLALTPAAALALLAQSEWSLSQAQRRADAIAAHGASGGAAAPVAAQPEYSSHRRGMACGHVFRKGEPIFRCHDCSYDDTCVQCAMCFQNSIHAREQHDIVFSVADENGACCDCGDEEAWKCDLRCEFHSMHPHTEIDEAPEADPTLESLHAGVPEDARTSITAFSDLLLTFYLQVITAAEPQRAPTLGPELVEELKRMPTLERLFDTKGKAEDAPQPFAALLWNDEKHTFTDVSDKIMDVMPSLNAHGARAFAEQVDKHGREVLAIMPELRRLVIMARRINIQRLLVTVQPAFDYYVQEVAGVVLAFLMDLASCSLYTPHGVDGRAFKVLITTLLLTPWKNSEWAEAPTTIAREFFDPSRVCKLDALLLLDTKMWKEARLDVRHLIMDLIACREAKLEIAVHFAYVYPRMIETFILHDREPEHSIYHMTVQLFSVPSVAARLVVEHNFMHTLLQVLHALFVNDNESRVTALTLPSPPPARGQANANAPMLSQAKCYHVFHDTRYLLAAGDVKKNIAQHATAFLAPWLTFFAYFHGIAPDTRAAHAHVEFESELWYQVFHASSHLGRLAKILGEAFQHATSEQLSAGLQFAADTILAHLARLETLDPSTHPSSAMHTVRFPASDEGAAVPVAEFVVAQDPVSFHHPMHWLLAEMLKSVGAHPGLAPPISEDAMLALLEHPLRVTVKLAQIRCNVWVRNGFAIRSQAYHYRDSMWMRDIMYDQDLFVQQCALAFVSHDRFLVTLLDRFDLVAWFSGERGHALYDGEQATFMAEELLLLLVMLLTEISVPAHWPIEQQVRRELIHYLVLGAGTYSEVTKQIPERFTDHGCFDRELARVANFRSPDGTNDLGMYELKPEYLGEVQPFFQHYSRNQRERAEEVLAERRAKTGDVPRAPRPALGALDGTLFARLGDVLHCPTFLQIVAGTLGNATYGYAEPPDTLLNAALHLLYVGVAERGAAFVPHLTQALQVPHADHVETQSLADLLAAMLTESRLSAYHEKIRGLFDAAAALDPALAAALPQPAAPPPAPSDDAKRQAAKERQVAIMQKFSDQQKSLLATLEDELSDDEDGMDETVDDYGTCILCQERLDGHRSFGTLLHIQESHLMRTTPPRQQSAFQEIIGMPLDMDRSQNDGQRTRGHLHRYEQADPHKPRIALGYAAENHTTGFVAVTCGHSMHVACFNMYLQSTEQRHAMQVARSHPEDLSRLEFICPLCKSLGNTLLPEPGASAMSRSPFSEVPLGKVVPDDQALTEWVRRINIAILKNTSASASARAEHQEHDCGSGCFLPFYAPASATPHNPDLGTSVLGSEECAEMLQRTRSVLQLLAYETSWARSRDRRQTILEYAGDAVQGDAIYIPEHVVGYTLAQLEITQRGVTPPGSNVAAALSEQQIKLVQSLLETLSSLAHVACKDAKGADSMRQGLLKRLMPHWAGEHSVRNPLLLRNALGVLVEAAVLMPQHLLHATALLYYVTLVQTVFGLAQPSFAHGERRKAEESAVGGAEAVQIFPHARWLVTSIVNLVGYVRGNITLGFDHCSDQDLAKLLCAYTLPFLRRAALLHRIVSGAVPEPAEGPEYVRLLHQLRIPLPAEALPMHAAPAGLVAMLVEGWTKHAYVHLSPLFRPLPILAEPHEARTAVPSLVLEHPHIYELLPLPHDFALLLQQTQTRVCKRCNTLPPLCSLCLFCGEVLCEQSFCCSDLDDEGRGECHQHMEHCGGRLGAHFRVGSNVVVLLFQRNGCFTSSPYLNTHGEVDHSLLKARPQRLHTQRYDELRKQWLTHGIANIVTRRTEANVSNGGWITF</sequence>